<keyword evidence="11" id="KW-1185">Reference proteome</keyword>
<dbReference type="GO" id="GO:0005886">
    <property type="term" value="C:plasma membrane"/>
    <property type="evidence" value="ECO:0007669"/>
    <property type="project" value="UniProtKB-SubCell"/>
</dbReference>
<evidence type="ECO:0000256" key="2">
    <source>
        <dbReference type="ARBA" id="ARBA00022448"/>
    </source>
</evidence>
<feature type="compositionally biased region" description="Acidic residues" evidence="7">
    <location>
        <begin position="520"/>
        <end position="535"/>
    </location>
</feature>
<proteinExistence type="predicted"/>
<comment type="subcellular location">
    <subcellularLocation>
        <location evidence="1">Cell membrane</location>
        <topology evidence="1">Multi-pass membrane protein</topology>
    </subcellularLocation>
</comment>
<evidence type="ECO:0000256" key="4">
    <source>
        <dbReference type="ARBA" id="ARBA00022692"/>
    </source>
</evidence>
<dbReference type="OrthoDB" id="9807274at2"/>
<feature type="region of interest" description="Disordered" evidence="7">
    <location>
        <begin position="516"/>
        <end position="535"/>
    </location>
</feature>
<feature type="transmembrane region" description="Helical" evidence="8">
    <location>
        <begin position="116"/>
        <end position="137"/>
    </location>
</feature>
<feature type="domain" description="Major facilitator superfamily (MFS) profile" evidence="9">
    <location>
        <begin position="25"/>
        <end position="512"/>
    </location>
</feature>
<dbReference type="SUPFAM" id="SSF103473">
    <property type="entry name" value="MFS general substrate transporter"/>
    <property type="match status" value="1"/>
</dbReference>
<evidence type="ECO:0000256" key="8">
    <source>
        <dbReference type="SAM" id="Phobius"/>
    </source>
</evidence>
<feature type="transmembrane region" description="Helical" evidence="8">
    <location>
        <begin position="415"/>
        <end position="432"/>
    </location>
</feature>
<dbReference type="PANTHER" id="PTHR42718:SF47">
    <property type="entry name" value="METHYL VIOLOGEN RESISTANCE PROTEIN SMVA"/>
    <property type="match status" value="1"/>
</dbReference>
<dbReference type="Pfam" id="PF07690">
    <property type="entry name" value="MFS_1"/>
    <property type="match status" value="1"/>
</dbReference>
<dbReference type="InterPro" id="IPR036259">
    <property type="entry name" value="MFS_trans_sf"/>
</dbReference>
<keyword evidence="5 8" id="KW-1133">Transmembrane helix</keyword>
<feature type="transmembrane region" description="Helical" evidence="8">
    <location>
        <begin position="344"/>
        <end position="362"/>
    </location>
</feature>
<feature type="transmembrane region" description="Helical" evidence="8">
    <location>
        <begin position="488"/>
        <end position="508"/>
    </location>
</feature>
<evidence type="ECO:0000313" key="10">
    <source>
        <dbReference type="EMBL" id="GGA54368.1"/>
    </source>
</evidence>
<name>A0A916RFU5_9HYPH</name>
<feature type="transmembrane region" description="Helical" evidence="8">
    <location>
        <begin position="91"/>
        <end position="110"/>
    </location>
</feature>
<feature type="transmembrane region" description="Helical" evidence="8">
    <location>
        <begin position="236"/>
        <end position="257"/>
    </location>
</feature>
<dbReference type="PANTHER" id="PTHR42718">
    <property type="entry name" value="MAJOR FACILITATOR SUPERFAMILY MULTIDRUG TRANSPORTER MFSC"/>
    <property type="match status" value="1"/>
</dbReference>
<dbReference type="Proteomes" id="UP000596977">
    <property type="component" value="Unassembled WGS sequence"/>
</dbReference>
<keyword evidence="6 8" id="KW-0472">Membrane</keyword>
<dbReference type="PROSITE" id="PS50850">
    <property type="entry name" value="MFS"/>
    <property type="match status" value="1"/>
</dbReference>
<keyword evidence="2" id="KW-0813">Transport</keyword>
<dbReference type="CDD" id="cd17321">
    <property type="entry name" value="MFS_MMR_MDR_like"/>
    <property type="match status" value="1"/>
</dbReference>
<keyword evidence="3" id="KW-1003">Cell membrane</keyword>
<evidence type="ECO:0000256" key="7">
    <source>
        <dbReference type="SAM" id="MobiDB-lite"/>
    </source>
</evidence>
<comment type="caution">
    <text evidence="10">The sequence shown here is derived from an EMBL/GenBank/DDBJ whole genome shotgun (WGS) entry which is preliminary data.</text>
</comment>
<feature type="transmembrane region" description="Helical" evidence="8">
    <location>
        <begin position="211"/>
        <end position="230"/>
    </location>
</feature>
<feature type="transmembrane region" description="Helical" evidence="8">
    <location>
        <begin position="23"/>
        <end position="47"/>
    </location>
</feature>
<dbReference type="GO" id="GO:0022857">
    <property type="term" value="F:transmembrane transporter activity"/>
    <property type="evidence" value="ECO:0007669"/>
    <property type="project" value="InterPro"/>
</dbReference>
<reference evidence="10 11" key="1">
    <citation type="journal article" date="2014" name="Int. J. Syst. Evol. Microbiol.">
        <title>Complete genome sequence of Corynebacterium casei LMG S-19264T (=DSM 44701T), isolated from a smear-ripened cheese.</title>
        <authorList>
            <consortium name="US DOE Joint Genome Institute (JGI-PGF)"/>
            <person name="Walter F."/>
            <person name="Albersmeier A."/>
            <person name="Kalinowski J."/>
            <person name="Ruckert C."/>
        </authorList>
    </citation>
    <scope>NUCLEOTIDE SEQUENCE [LARGE SCALE GENOMIC DNA]</scope>
    <source>
        <strain evidence="10 11">CGMCC 1.15896</strain>
    </source>
</reference>
<evidence type="ECO:0000313" key="11">
    <source>
        <dbReference type="Proteomes" id="UP000596977"/>
    </source>
</evidence>
<feature type="transmembrane region" description="Helical" evidence="8">
    <location>
        <begin position="278"/>
        <end position="302"/>
    </location>
</feature>
<dbReference type="InterPro" id="IPR011701">
    <property type="entry name" value="MFS"/>
</dbReference>
<evidence type="ECO:0000256" key="3">
    <source>
        <dbReference type="ARBA" id="ARBA00022475"/>
    </source>
</evidence>
<keyword evidence="4 8" id="KW-0812">Transmembrane</keyword>
<sequence>MTGEDSFSAAPRVPIRRATRREWIGLAVLALPTLLLAMDMTVLHLAVPSLSAALEPSSSQLLWIVDIYGFMIAGFLIIMGNIGDRIGRRRLLLIGATAFGFASVLAAFAPTTETLIAARALLGVAGATLMPSTLSLIRNMFEDPAQRTTAVTVWMTSFMVGTIIGPLVGGLMLAWFWWGSVFLLAVPVMVLLLIVGPMLLPEYRNEGKARLDPPSAVMALAAILLLVFALKEVAKYGLIWPAGLAGLAGLIVGTIFVRRQMRLADPLLNLKLFGNGGFTASLASLALAIFTISGAMFLIYQYLQGVAGLSPLEAGLWLLPSTLAGPLVAFAVPALSRRIAPNRLLAAGLAIGAVSLASFGLVGQLNGLAVIVLGMIVLSIGLTPVTILGTDLIISSAPAEQAGAASAISETGSELGMALGIAVFGSLATAIYKSGFAAGIAPEVPTGIADRASETLGAAIAVASTAESGIGTSVLEAARNAFTSGLQVSAIAGAVVMTLVALIALRYLPKTIPAGRDDSPDIDAPGEEEPTPIGI</sequence>
<dbReference type="InterPro" id="IPR020846">
    <property type="entry name" value="MFS_dom"/>
</dbReference>
<accession>A0A916RFU5</accession>
<organism evidence="10 11">
    <name type="scientific">Pelagibacterium lentulum</name>
    <dbReference type="NCBI Taxonomy" id="2029865"/>
    <lineage>
        <taxon>Bacteria</taxon>
        <taxon>Pseudomonadati</taxon>
        <taxon>Pseudomonadota</taxon>
        <taxon>Alphaproteobacteria</taxon>
        <taxon>Hyphomicrobiales</taxon>
        <taxon>Devosiaceae</taxon>
        <taxon>Pelagibacterium</taxon>
    </lineage>
</organism>
<evidence type="ECO:0000256" key="6">
    <source>
        <dbReference type="ARBA" id="ARBA00023136"/>
    </source>
</evidence>
<feature type="transmembrane region" description="Helical" evidence="8">
    <location>
        <begin position="149"/>
        <end position="169"/>
    </location>
</feature>
<evidence type="ECO:0000259" key="9">
    <source>
        <dbReference type="PROSITE" id="PS50850"/>
    </source>
</evidence>
<dbReference type="Gene3D" id="1.20.1250.20">
    <property type="entry name" value="MFS general substrate transporter like domains"/>
    <property type="match status" value="1"/>
</dbReference>
<dbReference type="AlphaFoldDB" id="A0A916RFU5"/>
<gene>
    <name evidence="10" type="ORF">GCM10011499_25670</name>
</gene>
<protein>
    <submittedName>
        <fullName evidence="10">MFS transporter</fullName>
    </submittedName>
</protein>
<dbReference type="EMBL" id="BMKB01000004">
    <property type="protein sequence ID" value="GGA54368.1"/>
    <property type="molecule type" value="Genomic_DNA"/>
</dbReference>
<feature type="transmembrane region" description="Helical" evidence="8">
    <location>
        <begin position="368"/>
        <end position="394"/>
    </location>
</feature>
<dbReference type="RefSeq" id="WP_127072046.1">
    <property type="nucleotide sequence ID" value="NZ_BMKB01000004.1"/>
</dbReference>
<dbReference type="Gene3D" id="1.20.1720.10">
    <property type="entry name" value="Multidrug resistance protein D"/>
    <property type="match status" value="1"/>
</dbReference>
<evidence type="ECO:0000256" key="1">
    <source>
        <dbReference type="ARBA" id="ARBA00004651"/>
    </source>
</evidence>
<feature type="transmembrane region" description="Helical" evidence="8">
    <location>
        <begin position="175"/>
        <end position="199"/>
    </location>
</feature>
<evidence type="ECO:0000256" key="5">
    <source>
        <dbReference type="ARBA" id="ARBA00022989"/>
    </source>
</evidence>
<feature type="transmembrane region" description="Helical" evidence="8">
    <location>
        <begin position="59"/>
        <end position="79"/>
    </location>
</feature>
<feature type="transmembrane region" description="Helical" evidence="8">
    <location>
        <begin position="314"/>
        <end position="332"/>
    </location>
</feature>